<dbReference type="Pfam" id="PF07800">
    <property type="entry name" value="DUF1644"/>
    <property type="match status" value="2"/>
</dbReference>
<accession>A0A835RIE4</accession>
<dbReference type="PANTHER" id="PTHR31197:SF5">
    <property type="entry name" value="OS01G0612600 PROTEIN"/>
    <property type="match status" value="1"/>
</dbReference>
<feature type="compositionally biased region" description="Low complexity" evidence="1">
    <location>
        <begin position="30"/>
        <end position="45"/>
    </location>
</feature>
<proteinExistence type="predicted"/>
<dbReference type="AlphaFoldDB" id="A0A835RIE4"/>
<dbReference type="PANTHER" id="PTHR31197">
    <property type="entry name" value="OS01G0612600 PROTEIN"/>
    <property type="match status" value="1"/>
</dbReference>
<dbReference type="Gene3D" id="3.30.40.10">
    <property type="entry name" value="Zinc/RING finger domain, C3HC4 (zinc finger)"/>
    <property type="match status" value="1"/>
</dbReference>
<evidence type="ECO:0000313" key="2">
    <source>
        <dbReference type="EMBL" id="KAG0486567.1"/>
    </source>
</evidence>
<comment type="caution">
    <text evidence="2">The sequence shown here is derived from an EMBL/GenBank/DDBJ whole genome shotgun (WGS) entry which is preliminary data.</text>
</comment>
<dbReference type="InterPro" id="IPR013083">
    <property type="entry name" value="Znf_RING/FYVE/PHD"/>
</dbReference>
<evidence type="ECO:0000256" key="1">
    <source>
        <dbReference type="SAM" id="MobiDB-lite"/>
    </source>
</evidence>
<dbReference type="InterPro" id="IPR012866">
    <property type="entry name" value="DUF1644"/>
</dbReference>
<evidence type="ECO:0000313" key="3">
    <source>
        <dbReference type="Proteomes" id="UP000639772"/>
    </source>
</evidence>
<gene>
    <name evidence="2" type="ORF">HPP92_008662</name>
</gene>
<dbReference type="EMBL" id="JADCNM010000004">
    <property type="protein sequence ID" value="KAG0486567.1"/>
    <property type="molecule type" value="Genomic_DNA"/>
</dbReference>
<organism evidence="2 3">
    <name type="scientific">Vanilla planifolia</name>
    <name type="common">Vanilla</name>
    <dbReference type="NCBI Taxonomy" id="51239"/>
    <lineage>
        <taxon>Eukaryota</taxon>
        <taxon>Viridiplantae</taxon>
        <taxon>Streptophyta</taxon>
        <taxon>Embryophyta</taxon>
        <taxon>Tracheophyta</taxon>
        <taxon>Spermatophyta</taxon>
        <taxon>Magnoliopsida</taxon>
        <taxon>Liliopsida</taxon>
        <taxon>Asparagales</taxon>
        <taxon>Orchidaceae</taxon>
        <taxon>Vanilloideae</taxon>
        <taxon>Vanilleae</taxon>
        <taxon>Vanilla</taxon>
    </lineage>
</organism>
<name>A0A835RIE4_VANPL</name>
<dbReference type="OrthoDB" id="1921166at2759"/>
<sequence>MPKDRRSRSVSFDRSSPFTSGSFKRRRCSPHPFSSSSASGVSSPSINTPHSVALASKDLEKWDEVRCPVCMEHPHNAVLLVCTSHDKGCRPFMCDTSYRHSNCLDQYRKSFDGVAEAEIEVESKVELSCPLCRGVVSGWKVIEPARKYMNTKARSCSTESCRFVGVYRELRRHARMVHPLVRPSAANPERQRDWRRIERQRDIGDLFSSMQSALVGGEDGAGFLMGDREFGGHFPLPTITFFLVLRFRESGDSIERGSARSPRSQRAGEEAHWGDLISEAEANVSPLRSIEEVGDASYLNEVDVWSSDGHYEFVSGISGRRLGRNRRSLRVIDDDEDDDVE</sequence>
<reference evidence="2 3" key="1">
    <citation type="journal article" date="2020" name="Nat. Food">
        <title>A phased Vanilla planifolia genome enables genetic improvement of flavour and production.</title>
        <authorList>
            <person name="Hasing T."/>
            <person name="Tang H."/>
            <person name="Brym M."/>
            <person name="Khazi F."/>
            <person name="Huang T."/>
            <person name="Chambers A.H."/>
        </authorList>
    </citation>
    <scope>NUCLEOTIDE SEQUENCE [LARGE SCALE GENOMIC DNA]</scope>
    <source>
        <tissue evidence="2">Leaf</tissue>
    </source>
</reference>
<protein>
    <submittedName>
        <fullName evidence="2">Uncharacterized protein</fullName>
    </submittedName>
</protein>
<dbReference type="Proteomes" id="UP000639772">
    <property type="component" value="Unassembled WGS sequence"/>
</dbReference>
<feature type="region of interest" description="Disordered" evidence="1">
    <location>
        <begin position="1"/>
        <end position="47"/>
    </location>
</feature>